<sequence length="311" mass="36189">MTDEIPLVDKSPKSKQKKNEFPDDPPETEWTYIFPCHCCPLAKLKTNNNNNRIFFHGIEIKFESLILVFVSSLIFFTYYAYYTSIFSQFQGTLKKVSVIETTIVTILFLWSYFSAACMDPGFLPYDWYRTQNDWYSWEDQLSGLAITEMQCVFVDMHERPKNASFSRSSGRFVIRGDHICDWICNWVGKRNHKQFLLLMVWGIFYCFSMSIWSLLANLKNLSSFQYSLVVISLVLEIIFGTSLILFFFSSLYLVLSSRTKIQVMKNLEMNDKKSCVDALEEICGPGTKLLWLLPFPAFGKELPTPTRIDCL</sequence>
<evidence type="ECO:0000256" key="7">
    <source>
        <dbReference type="RuleBase" id="RU079119"/>
    </source>
</evidence>
<comment type="caution">
    <text evidence="10">The sequence shown here is derived from an EMBL/GenBank/DDBJ whole genome shotgun (WGS) entry which is preliminary data.</text>
</comment>
<evidence type="ECO:0000256" key="3">
    <source>
        <dbReference type="ARBA" id="ARBA00022692"/>
    </source>
</evidence>
<dbReference type="EMBL" id="JAPFFF010000001">
    <property type="protein sequence ID" value="KAK8897853.1"/>
    <property type="molecule type" value="Genomic_DNA"/>
</dbReference>
<feature type="transmembrane region" description="Helical" evidence="7">
    <location>
        <begin position="62"/>
        <end position="82"/>
    </location>
</feature>
<evidence type="ECO:0000256" key="1">
    <source>
        <dbReference type="ARBA" id="ARBA00004141"/>
    </source>
</evidence>
<dbReference type="PROSITE" id="PS50216">
    <property type="entry name" value="DHHC"/>
    <property type="match status" value="1"/>
</dbReference>
<keyword evidence="11" id="KW-1185">Reference proteome</keyword>
<gene>
    <name evidence="10" type="ORF">M9Y10_000081</name>
</gene>
<accession>A0ABR2L3F0</accession>
<feature type="transmembrane region" description="Helical" evidence="7">
    <location>
        <begin position="102"/>
        <end position="123"/>
    </location>
</feature>
<evidence type="ECO:0000256" key="8">
    <source>
        <dbReference type="SAM" id="MobiDB-lite"/>
    </source>
</evidence>
<dbReference type="Proteomes" id="UP001470230">
    <property type="component" value="Unassembled WGS sequence"/>
</dbReference>
<dbReference type="InterPro" id="IPR001594">
    <property type="entry name" value="Palmitoyltrfase_DHHC"/>
</dbReference>
<dbReference type="InterPro" id="IPR039859">
    <property type="entry name" value="PFA4/ZDH16/20/ERF2-like"/>
</dbReference>
<keyword evidence="4 7" id="KW-1133">Transmembrane helix</keyword>
<comment type="domain">
    <text evidence="7">The DHHC domain is required for palmitoyltransferase activity.</text>
</comment>
<feature type="domain" description="Palmitoyltransferase DHHC" evidence="9">
    <location>
        <begin position="157"/>
        <end position="266"/>
    </location>
</feature>
<evidence type="ECO:0000256" key="4">
    <source>
        <dbReference type="ARBA" id="ARBA00022989"/>
    </source>
</evidence>
<evidence type="ECO:0000259" key="9">
    <source>
        <dbReference type="Pfam" id="PF01529"/>
    </source>
</evidence>
<evidence type="ECO:0000313" key="11">
    <source>
        <dbReference type="Proteomes" id="UP001470230"/>
    </source>
</evidence>
<protein>
    <recommendedName>
        <fullName evidence="7">Palmitoyltransferase</fullName>
        <ecNumber evidence="7">2.3.1.225</ecNumber>
    </recommendedName>
</protein>
<keyword evidence="2 7" id="KW-0808">Transferase</keyword>
<evidence type="ECO:0000256" key="5">
    <source>
        <dbReference type="ARBA" id="ARBA00023136"/>
    </source>
</evidence>
<dbReference type="EC" id="2.3.1.225" evidence="7"/>
<keyword evidence="3 7" id="KW-0812">Transmembrane</keyword>
<evidence type="ECO:0000256" key="6">
    <source>
        <dbReference type="ARBA" id="ARBA00023315"/>
    </source>
</evidence>
<feature type="region of interest" description="Disordered" evidence="8">
    <location>
        <begin position="1"/>
        <end position="25"/>
    </location>
</feature>
<proteinExistence type="inferred from homology"/>
<comment type="similarity">
    <text evidence="7">Belongs to the DHHC palmitoyltransferase family.</text>
</comment>
<organism evidence="10 11">
    <name type="scientific">Tritrichomonas musculus</name>
    <dbReference type="NCBI Taxonomy" id="1915356"/>
    <lineage>
        <taxon>Eukaryota</taxon>
        <taxon>Metamonada</taxon>
        <taxon>Parabasalia</taxon>
        <taxon>Tritrichomonadida</taxon>
        <taxon>Tritrichomonadidae</taxon>
        <taxon>Tritrichomonas</taxon>
    </lineage>
</organism>
<feature type="transmembrane region" description="Helical" evidence="7">
    <location>
        <begin position="195"/>
        <end position="215"/>
    </location>
</feature>
<evidence type="ECO:0000256" key="2">
    <source>
        <dbReference type="ARBA" id="ARBA00022679"/>
    </source>
</evidence>
<dbReference type="PANTHER" id="PTHR22883:SF147">
    <property type="entry name" value="PALMITOYLTRANSFERASE"/>
    <property type="match status" value="1"/>
</dbReference>
<comment type="subcellular location">
    <subcellularLocation>
        <location evidence="1">Membrane</location>
        <topology evidence="1">Multi-pass membrane protein</topology>
    </subcellularLocation>
</comment>
<dbReference type="Pfam" id="PF01529">
    <property type="entry name" value="DHHC"/>
    <property type="match status" value="1"/>
</dbReference>
<feature type="transmembrane region" description="Helical" evidence="7">
    <location>
        <begin position="227"/>
        <end position="255"/>
    </location>
</feature>
<keyword evidence="6 7" id="KW-0012">Acyltransferase</keyword>
<evidence type="ECO:0000313" key="10">
    <source>
        <dbReference type="EMBL" id="KAK8897853.1"/>
    </source>
</evidence>
<keyword evidence="5 7" id="KW-0472">Membrane</keyword>
<name>A0ABR2L3F0_9EUKA</name>
<comment type="catalytic activity">
    <reaction evidence="7">
        <text>L-cysteinyl-[protein] + hexadecanoyl-CoA = S-hexadecanoyl-L-cysteinyl-[protein] + CoA</text>
        <dbReference type="Rhea" id="RHEA:36683"/>
        <dbReference type="Rhea" id="RHEA-COMP:10131"/>
        <dbReference type="Rhea" id="RHEA-COMP:11032"/>
        <dbReference type="ChEBI" id="CHEBI:29950"/>
        <dbReference type="ChEBI" id="CHEBI:57287"/>
        <dbReference type="ChEBI" id="CHEBI:57379"/>
        <dbReference type="ChEBI" id="CHEBI:74151"/>
        <dbReference type="EC" id="2.3.1.225"/>
    </reaction>
</comment>
<reference evidence="10 11" key="1">
    <citation type="submission" date="2024-04" db="EMBL/GenBank/DDBJ databases">
        <title>Tritrichomonas musculus Genome.</title>
        <authorList>
            <person name="Alves-Ferreira E."/>
            <person name="Grigg M."/>
            <person name="Lorenzi H."/>
            <person name="Galac M."/>
        </authorList>
    </citation>
    <scope>NUCLEOTIDE SEQUENCE [LARGE SCALE GENOMIC DNA]</scope>
    <source>
        <strain evidence="10 11">EAF2021</strain>
    </source>
</reference>
<dbReference type="PANTHER" id="PTHR22883">
    <property type="entry name" value="ZINC FINGER DHHC DOMAIN CONTAINING PROTEIN"/>
    <property type="match status" value="1"/>
</dbReference>